<dbReference type="OrthoDB" id="2021138at2759"/>
<evidence type="ECO:0000256" key="1">
    <source>
        <dbReference type="ARBA" id="ARBA00004141"/>
    </source>
</evidence>
<gene>
    <name evidence="7" type="primary">Kcnh8</name>
    <name evidence="7" type="ORF">SNAT2548_LOCUS20357</name>
</gene>
<evidence type="ECO:0000259" key="6">
    <source>
        <dbReference type="Pfam" id="PF00520"/>
    </source>
</evidence>
<dbReference type="InterPro" id="IPR005821">
    <property type="entry name" value="Ion_trans_dom"/>
</dbReference>
<dbReference type="GO" id="GO:0016020">
    <property type="term" value="C:membrane"/>
    <property type="evidence" value="ECO:0007669"/>
    <property type="project" value="UniProtKB-SubCell"/>
</dbReference>
<dbReference type="Proteomes" id="UP000604046">
    <property type="component" value="Unassembled WGS sequence"/>
</dbReference>
<dbReference type="GO" id="GO:0005216">
    <property type="term" value="F:monoatomic ion channel activity"/>
    <property type="evidence" value="ECO:0007669"/>
    <property type="project" value="InterPro"/>
</dbReference>
<evidence type="ECO:0000256" key="3">
    <source>
        <dbReference type="ARBA" id="ARBA00022989"/>
    </source>
</evidence>
<reference evidence="7" key="1">
    <citation type="submission" date="2021-02" db="EMBL/GenBank/DDBJ databases">
        <authorList>
            <person name="Dougan E. K."/>
            <person name="Rhodes N."/>
            <person name="Thang M."/>
            <person name="Chan C."/>
        </authorList>
    </citation>
    <scope>NUCLEOTIDE SEQUENCE</scope>
</reference>
<dbReference type="SUPFAM" id="SSF81324">
    <property type="entry name" value="Voltage-gated potassium channels"/>
    <property type="match status" value="1"/>
</dbReference>
<keyword evidence="8" id="KW-1185">Reference proteome</keyword>
<evidence type="ECO:0000256" key="2">
    <source>
        <dbReference type="ARBA" id="ARBA00022692"/>
    </source>
</evidence>
<accession>A0A812QH75</accession>
<dbReference type="PANTHER" id="PTHR47823:SF9">
    <property type="entry name" value="CHROMOSOME UNDETERMINED SCAFFOLD_10, WHOLE GENOME SHOTGUN SEQUENCE"/>
    <property type="match status" value="1"/>
</dbReference>
<evidence type="ECO:0000256" key="5">
    <source>
        <dbReference type="SAM" id="Phobius"/>
    </source>
</evidence>
<keyword evidence="2 5" id="KW-0812">Transmembrane</keyword>
<name>A0A812QH75_9DINO</name>
<comment type="caution">
    <text evidence="7">The sequence shown here is derived from an EMBL/GenBank/DDBJ whole genome shotgun (WGS) entry which is preliminary data.</text>
</comment>
<keyword evidence="3 5" id="KW-1133">Transmembrane helix</keyword>
<dbReference type="Gene3D" id="1.10.287.70">
    <property type="match status" value="1"/>
</dbReference>
<protein>
    <submittedName>
        <fullName evidence="7">Kcnh8 protein</fullName>
    </submittedName>
</protein>
<evidence type="ECO:0000313" key="8">
    <source>
        <dbReference type="Proteomes" id="UP000604046"/>
    </source>
</evidence>
<dbReference type="AlphaFoldDB" id="A0A812QH75"/>
<organism evidence="7 8">
    <name type="scientific">Symbiodinium natans</name>
    <dbReference type="NCBI Taxonomy" id="878477"/>
    <lineage>
        <taxon>Eukaryota</taxon>
        <taxon>Sar</taxon>
        <taxon>Alveolata</taxon>
        <taxon>Dinophyceae</taxon>
        <taxon>Suessiales</taxon>
        <taxon>Symbiodiniaceae</taxon>
        <taxon>Symbiodinium</taxon>
    </lineage>
</organism>
<comment type="subcellular location">
    <subcellularLocation>
        <location evidence="1">Membrane</location>
        <topology evidence="1">Multi-pass membrane protein</topology>
    </subcellularLocation>
</comment>
<feature type="transmembrane region" description="Helical" evidence="5">
    <location>
        <begin position="22"/>
        <end position="45"/>
    </location>
</feature>
<evidence type="ECO:0000313" key="7">
    <source>
        <dbReference type="EMBL" id="CAE7372709.1"/>
    </source>
</evidence>
<sequence>MAYIALVVPFQVCLLDSSFDGLFVLSMCMDMVFFVDMILQFFTTYARTTPTGVVWEVRLRKIASQYLRTWFVFDLVTLFPFDLLGWQ</sequence>
<dbReference type="Pfam" id="PF00520">
    <property type="entry name" value="Ion_trans"/>
    <property type="match status" value="1"/>
</dbReference>
<feature type="domain" description="Ion transport" evidence="6">
    <location>
        <begin position="5"/>
        <end position="83"/>
    </location>
</feature>
<proteinExistence type="predicted"/>
<keyword evidence="4 5" id="KW-0472">Membrane</keyword>
<dbReference type="PANTHER" id="PTHR47823">
    <property type="entry name" value="ION_TRANS DOMAIN-CONTAINING PROTEIN"/>
    <property type="match status" value="1"/>
</dbReference>
<dbReference type="EMBL" id="CAJNDS010002207">
    <property type="protein sequence ID" value="CAE7372709.1"/>
    <property type="molecule type" value="Genomic_DNA"/>
</dbReference>
<evidence type="ECO:0000256" key="4">
    <source>
        <dbReference type="ARBA" id="ARBA00023136"/>
    </source>
</evidence>